<evidence type="ECO:0000256" key="1">
    <source>
        <dbReference type="SAM" id="SignalP"/>
    </source>
</evidence>
<name>A0A1Q3A6X1_ZYGRO</name>
<evidence type="ECO:0000313" key="2">
    <source>
        <dbReference type="EMBL" id="GAV51407.1"/>
    </source>
</evidence>
<accession>A0A1Q3A6X1</accession>
<dbReference type="EMBL" id="BDGX01000030">
    <property type="protein sequence ID" value="GAV51407.1"/>
    <property type="molecule type" value="Genomic_DNA"/>
</dbReference>
<reference evidence="2 3" key="1">
    <citation type="submission" date="2016-08" db="EMBL/GenBank/DDBJ databases">
        <title>Draft genome sequence of allopolyploid Zygosaccharomyces rouxii.</title>
        <authorList>
            <person name="Watanabe J."/>
            <person name="Uehara K."/>
            <person name="Mogi Y."/>
            <person name="Tsukioka Y."/>
        </authorList>
    </citation>
    <scope>NUCLEOTIDE SEQUENCE [LARGE SCALE GENOMIC DNA]</scope>
    <source>
        <strain evidence="2 3">NBRC 110957</strain>
    </source>
</reference>
<gene>
    <name evidence="2" type="ORF">ZYGR_0AD05900</name>
</gene>
<keyword evidence="1" id="KW-0732">Signal</keyword>
<sequence>MMLLLTLFSFFVILLRPVVANSEQFGLLVIRSGSPLQYAGVYSHGDHLYLGNTNRSLSAVVTDCGFVLFDDGSYAAVGSSGEIKESTLEEATDTFAIRNGHLTLYNVDGFEAVPKGGKFLFSTKSTSNSLGIIIRAQSLQKGYKVPDFVPANNCSTRTKIPSGLDTVVENYSLNGSTSAQKIYSNPEDGATELKNPWKISMIATILAALML</sequence>
<evidence type="ECO:0000313" key="3">
    <source>
        <dbReference type="Proteomes" id="UP000187013"/>
    </source>
</evidence>
<feature type="signal peptide" evidence="1">
    <location>
        <begin position="1"/>
        <end position="20"/>
    </location>
</feature>
<dbReference type="Proteomes" id="UP000187013">
    <property type="component" value="Unassembled WGS sequence"/>
</dbReference>
<dbReference type="OrthoDB" id="5415592at2759"/>
<feature type="chain" id="PRO_5010231996" evidence="1">
    <location>
        <begin position="21"/>
        <end position="211"/>
    </location>
</feature>
<dbReference type="AlphaFoldDB" id="A0A1Q3A6X1"/>
<proteinExistence type="predicted"/>
<dbReference type="eggNOG" id="ENOG502S09G">
    <property type="taxonomic scope" value="Eukaryota"/>
</dbReference>
<organism evidence="2 3">
    <name type="scientific">Zygosaccharomyces rouxii</name>
    <dbReference type="NCBI Taxonomy" id="4956"/>
    <lineage>
        <taxon>Eukaryota</taxon>
        <taxon>Fungi</taxon>
        <taxon>Dikarya</taxon>
        <taxon>Ascomycota</taxon>
        <taxon>Saccharomycotina</taxon>
        <taxon>Saccharomycetes</taxon>
        <taxon>Saccharomycetales</taxon>
        <taxon>Saccharomycetaceae</taxon>
        <taxon>Zygosaccharomyces</taxon>
    </lineage>
</organism>
<dbReference type="OMA" id="PANNCST"/>
<comment type="caution">
    <text evidence="2">The sequence shown here is derived from an EMBL/GenBank/DDBJ whole genome shotgun (WGS) entry which is preliminary data.</text>
</comment>
<protein>
    <submittedName>
        <fullName evidence="2">Uncharacterized protein</fullName>
    </submittedName>
</protein>